<accession>A0A8S1YKE5</accession>
<dbReference type="EMBL" id="CAJJDP010000169">
    <property type="protein sequence ID" value="CAD8213968.1"/>
    <property type="molecule type" value="Genomic_DNA"/>
</dbReference>
<gene>
    <name evidence="1" type="ORF">POCTA_138.1.T1660028</name>
</gene>
<evidence type="ECO:0000313" key="1">
    <source>
        <dbReference type="EMBL" id="CAD8213968.1"/>
    </source>
</evidence>
<evidence type="ECO:0000313" key="2">
    <source>
        <dbReference type="Proteomes" id="UP000683925"/>
    </source>
</evidence>
<name>A0A8S1YKE5_PAROT</name>
<sequence>MPVIQFRGSSLIFEGSTRDSIFDEEQVYQTSPCIRVHLRNLVIMACNVENFQNQGVFITFDKSLTINDTILKGFQVYVDCENNGTKLSMNHSIIKSDCQQQQQPVLIHADNLGEFAMELTNSIIEGSLVIMTNSKNVEITIKDNEFKNQQISISFENVKNKSITIQKNIFYLSRDYGIKISDVLVDKLQLFKTQSPNVELESIYTM</sequence>
<proteinExistence type="predicted"/>
<dbReference type="AlphaFoldDB" id="A0A8S1YKE5"/>
<protein>
    <submittedName>
        <fullName evidence="1">Uncharacterized protein</fullName>
    </submittedName>
</protein>
<organism evidence="1 2">
    <name type="scientific">Paramecium octaurelia</name>
    <dbReference type="NCBI Taxonomy" id="43137"/>
    <lineage>
        <taxon>Eukaryota</taxon>
        <taxon>Sar</taxon>
        <taxon>Alveolata</taxon>
        <taxon>Ciliophora</taxon>
        <taxon>Intramacronucleata</taxon>
        <taxon>Oligohymenophorea</taxon>
        <taxon>Peniculida</taxon>
        <taxon>Parameciidae</taxon>
        <taxon>Paramecium</taxon>
    </lineage>
</organism>
<keyword evidence="2" id="KW-1185">Reference proteome</keyword>
<dbReference type="OrthoDB" id="10350830at2759"/>
<comment type="caution">
    <text evidence="1">The sequence shown here is derived from an EMBL/GenBank/DDBJ whole genome shotgun (WGS) entry which is preliminary data.</text>
</comment>
<reference evidence="1" key="1">
    <citation type="submission" date="2021-01" db="EMBL/GenBank/DDBJ databases">
        <authorList>
            <consortium name="Genoscope - CEA"/>
            <person name="William W."/>
        </authorList>
    </citation>
    <scope>NUCLEOTIDE SEQUENCE</scope>
</reference>
<dbReference type="Proteomes" id="UP000683925">
    <property type="component" value="Unassembled WGS sequence"/>
</dbReference>